<accession>A0A1V6PQT5</accession>
<keyword evidence="3" id="KW-1185">Reference proteome</keyword>
<feature type="signal peptide" evidence="1">
    <location>
        <begin position="1"/>
        <end position="24"/>
    </location>
</feature>
<sequence>MQFRGNMQSLVLLLIGAMITQVSAMNLGGRPSTDQLSGCGNESLALGEDCAEGSNVKRSITDVSQYRPPEVEAIQWIKKWTVPNTRTASGNKWSTTSLPSALTVWNGYDSKIAPAAWAAAIVTRRSLSQGIFRLGLAKSWLNGMWGVQQNGVKTATDLAARAENIYQHVHPSESSYQAVLKNTLIVSGFPARSSVYKNVMRCIVTGQGKFVPANQLSSDCADLVSTWLTRNHLVGLTLAINVKSDWLSKNLAEVGVLARYFDSKISNSGPKILFAMCDSSVDESNAHEKCIANLAPTASSGCVGDCPSPGVAAS</sequence>
<keyword evidence="1" id="KW-0732">Signal</keyword>
<evidence type="ECO:0000256" key="1">
    <source>
        <dbReference type="SAM" id="SignalP"/>
    </source>
</evidence>
<name>A0A1V6PQT5_9EURO</name>
<organism evidence="2 3">
    <name type="scientific">Penicillium antarcticum</name>
    <dbReference type="NCBI Taxonomy" id="416450"/>
    <lineage>
        <taxon>Eukaryota</taxon>
        <taxon>Fungi</taxon>
        <taxon>Dikarya</taxon>
        <taxon>Ascomycota</taxon>
        <taxon>Pezizomycotina</taxon>
        <taxon>Eurotiomycetes</taxon>
        <taxon>Eurotiomycetidae</taxon>
        <taxon>Eurotiales</taxon>
        <taxon>Aspergillaceae</taxon>
        <taxon>Penicillium</taxon>
    </lineage>
</organism>
<gene>
    <name evidence="2" type="ORF">PENANT_c072G11113</name>
</gene>
<dbReference type="AlphaFoldDB" id="A0A1V6PQT5"/>
<dbReference type="EMBL" id="MDYN01000072">
    <property type="protein sequence ID" value="OQD78906.1"/>
    <property type="molecule type" value="Genomic_DNA"/>
</dbReference>
<reference evidence="3" key="1">
    <citation type="journal article" date="2017" name="Nat. Microbiol.">
        <title>Global analysis of biosynthetic gene clusters reveals vast potential of secondary metabolite production in Penicillium species.</title>
        <authorList>
            <person name="Nielsen J.C."/>
            <person name="Grijseels S."/>
            <person name="Prigent S."/>
            <person name="Ji B."/>
            <person name="Dainat J."/>
            <person name="Nielsen K.F."/>
            <person name="Frisvad J.C."/>
            <person name="Workman M."/>
            <person name="Nielsen J."/>
        </authorList>
    </citation>
    <scope>NUCLEOTIDE SEQUENCE [LARGE SCALE GENOMIC DNA]</scope>
    <source>
        <strain evidence="3">IBT 31811</strain>
    </source>
</reference>
<dbReference type="Proteomes" id="UP000191672">
    <property type="component" value="Unassembled WGS sequence"/>
</dbReference>
<evidence type="ECO:0000313" key="3">
    <source>
        <dbReference type="Proteomes" id="UP000191672"/>
    </source>
</evidence>
<protein>
    <submittedName>
        <fullName evidence="2">Uncharacterized protein</fullName>
    </submittedName>
</protein>
<proteinExistence type="predicted"/>
<comment type="caution">
    <text evidence="2">The sequence shown here is derived from an EMBL/GenBank/DDBJ whole genome shotgun (WGS) entry which is preliminary data.</text>
</comment>
<evidence type="ECO:0000313" key="2">
    <source>
        <dbReference type="EMBL" id="OQD78906.1"/>
    </source>
</evidence>
<feature type="chain" id="PRO_5013297298" evidence="1">
    <location>
        <begin position="25"/>
        <end position="314"/>
    </location>
</feature>